<sequence length="669" mass="76842">MPISAKRSTTLLNSDSKLSGLNKDEAGYCSGVIDNYRFRYWSTGGLFKSRLKYGFYEVTIKCEKENNEFINVICRLLNLNGTNLDKFSDLTDFLYALGCFDKPAGESPIKDYRIDELFNYVIGSTIRFKLKRGADGDNILDSESVLLVSRDDTKQRPLKHGIADFNPLSYRLDEEGFYTAKVTDSRFKRAGKRYNPATREEFKVPDQVIIDFSVLREGGFYKSVSSCYTLYLNDVKLYTFDEYVEDEDGMLVSEDEGVLLSELNLVGKNFKFKRYERYSSDNSFRVDFNSIVWLDVELPEPKDKPVKPLPFPDVKHTTLSLSSSNLLALNSGLFSQELGVKKMPTSFKYREKVLNEIKRQEGYKSLLKTLPLARINYRKLDDYFDFDKFKEDFIFYYYAQESGGFDIPERIADEDLASLRFGLNAIVAGECKFLWLKDDLLEALRHTEKPPVAEIEQVAPVICLFTPKDSFSAYSIRYIKIFTTKMDSNEYASAFREDNIALFPSPVYPESVKKSILATTIRIYTTTYDFFTTFRVIDGILDRGGEQIETGIEYEENDKAFIDEVNDLCFNFLLYLSTKPEIIEAEPREATKVSGKGFGKSEKRLLEPQMVGADYKQSIESKRTPGGGTHASPRTHWRMGHWRRVAIGAGRVERSWRWIKPVLVNPPEA</sequence>
<keyword evidence="2" id="KW-1185">Reference proteome</keyword>
<dbReference type="RefSeq" id="WP_283767203.1">
    <property type="nucleotide sequence ID" value="NZ_JAQOSO010000073.1"/>
</dbReference>
<reference evidence="1 2" key="1">
    <citation type="submission" date="2023-01" db="EMBL/GenBank/DDBJ databases">
        <title>Novel diversity within Roseofilum (Cyanobacteria; Desertifilaceae) from marine benthic mats with descriptions of four novel species.</title>
        <authorList>
            <person name="Wang Y."/>
            <person name="Berthold D.E."/>
            <person name="Hu J."/>
            <person name="Lefler F.W."/>
            <person name="Laughinghouse H.D. IV."/>
        </authorList>
    </citation>
    <scope>NUCLEOTIDE SEQUENCE [LARGE SCALE GENOMIC DNA]</scope>
    <source>
        <strain evidence="1 2">BLCC-M114</strain>
    </source>
</reference>
<accession>A0ABT7B6U4</accession>
<proteinExistence type="predicted"/>
<organism evidence="1 2">
    <name type="scientific">Roseofilum capinflatum BLCC-M114</name>
    <dbReference type="NCBI Taxonomy" id="3022440"/>
    <lineage>
        <taxon>Bacteria</taxon>
        <taxon>Bacillati</taxon>
        <taxon>Cyanobacteriota</taxon>
        <taxon>Cyanophyceae</taxon>
        <taxon>Desertifilales</taxon>
        <taxon>Desertifilaceae</taxon>
        <taxon>Roseofilum</taxon>
        <taxon>Roseofilum capinflatum</taxon>
    </lineage>
</organism>
<dbReference type="InterPro" id="IPR058915">
    <property type="entry name" value="AcrVA2-like"/>
</dbReference>
<dbReference type="Proteomes" id="UP001235849">
    <property type="component" value="Unassembled WGS sequence"/>
</dbReference>
<evidence type="ECO:0000313" key="2">
    <source>
        <dbReference type="Proteomes" id="UP001235849"/>
    </source>
</evidence>
<dbReference type="EMBL" id="JAQOSO010000073">
    <property type="protein sequence ID" value="MDJ1174887.1"/>
    <property type="molecule type" value="Genomic_DNA"/>
</dbReference>
<name>A0ABT7B6U4_9CYAN</name>
<evidence type="ECO:0000313" key="1">
    <source>
        <dbReference type="EMBL" id="MDJ1174887.1"/>
    </source>
</evidence>
<gene>
    <name evidence="1" type="ORF">PMG25_12350</name>
</gene>
<dbReference type="Pfam" id="PF26125">
    <property type="entry name" value="AcrVA2-like"/>
    <property type="match status" value="1"/>
</dbReference>
<comment type="caution">
    <text evidence="1">The sequence shown here is derived from an EMBL/GenBank/DDBJ whole genome shotgun (WGS) entry which is preliminary data.</text>
</comment>
<protein>
    <submittedName>
        <fullName evidence="1">Uncharacterized protein</fullName>
    </submittedName>
</protein>